<reference evidence="2" key="1">
    <citation type="submission" date="2020-04" db="EMBL/GenBank/DDBJ databases">
        <authorList>
            <person name="Zhang T."/>
        </authorList>
    </citation>
    <scope>NUCLEOTIDE SEQUENCE</scope>
    <source>
        <strain evidence="2">HKST-UBA79</strain>
    </source>
</reference>
<dbReference type="EMBL" id="JAGQNX010000012">
    <property type="protein sequence ID" value="MCA9307966.1"/>
    <property type="molecule type" value="Genomic_DNA"/>
</dbReference>
<comment type="caution">
    <text evidence="2">The sequence shown here is derived from an EMBL/GenBank/DDBJ whole genome shotgun (WGS) entry which is preliminary data.</text>
</comment>
<feature type="region of interest" description="Disordered" evidence="1">
    <location>
        <begin position="1"/>
        <end position="31"/>
    </location>
</feature>
<proteinExistence type="predicted"/>
<protein>
    <submittedName>
        <fullName evidence="2">Uncharacterized protein</fullName>
    </submittedName>
</protein>
<dbReference type="AlphaFoldDB" id="A0A955J1Q1"/>
<name>A0A955J1Q1_UNCKA</name>
<reference evidence="2" key="2">
    <citation type="journal article" date="2021" name="Microbiome">
        <title>Successional dynamics and alternative stable states in a saline activated sludge microbial community over 9 years.</title>
        <authorList>
            <person name="Wang Y."/>
            <person name="Ye J."/>
            <person name="Ju F."/>
            <person name="Liu L."/>
            <person name="Boyd J.A."/>
            <person name="Deng Y."/>
            <person name="Parks D.H."/>
            <person name="Jiang X."/>
            <person name="Yin X."/>
            <person name="Woodcroft B.J."/>
            <person name="Tyson G.W."/>
            <person name="Hugenholtz P."/>
            <person name="Polz M.F."/>
            <person name="Zhang T."/>
        </authorList>
    </citation>
    <scope>NUCLEOTIDE SEQUENCE</scope>
    <source>
        <strain evidence="2">HKST-UBA79</strain>
    </source>
</reference>
<sequence length="94" mass="11148">MQGIGEILKSKEIKRDTRNSHEHQAFGNRLAEELNDTKHRALYIRLAKTQERNILEQARDFVISQEHVTKKGPLFMWKYKQIKDAKKTKEKATR</sequence>
<evidence type="ECO:0000313" key="3">
    <source>
        <dbReference type="Proteomes" id="UP000740557"/>
    </source>
</evidence>
<evidence type="ECO:0000313" key="2">
    <source>
        <dbReference type="EMBL" id="MCA9307966.1"/>
    </source>
</evidence>
<evidence type="ECO:0000256" key="1">
    <source>
        <dbReference type="SAM" id="MobiDB-lite"/>
    </source>
</evidence>
<accession>A0A955J1Q1</accession>
<gene>
    <name evidence="2" type="ORF">KC980_00470</name>
</gene>
<feature type="compositionally biased region" description="Basic and acidic residues" evidence="1">
    <location>
        <begin position="8"/>
        <end position="31"/>
    </location>
</feature>
<dbReference type="Proteomes" id="UP000740557">
    <property type="component" value="Unassembled WGS sequence"/>
</dbReference>
<organism evidence="2 3">
    <name type="scientific">candidate division WWE3 bacterium</name>
    <dbReference type="NCBI Taxonomy" id="2053526"/>
    <lineage>
        <taxon>Bacteria</taxon>
        <taxon>Katanobacteria</taxon>
    </lineage>
</organism>